<sequence length="142" mass="14960">MQTAGNLHLLLGAAAHLSGQARIHFLADLSLTENSLTVLRALSANGIRVAEAAETAGLTAGEAAACLVALRAAGYADLSPQTTWSRSRSGQQILDDLALQKKTCEGKSGTDDLRQALLTLIKTLEHADPPQERTPSMERDSA</sequence>
<dbReference type="RefSeq" id="WP_191745467.1">
    <property type="nucleotide sequence ID" value="NZ_JACSQC010000001.1"/>
</dbReference>
<gene>
    <name evidence="1" type="ORF">H9638_01810</name>
</gene>
<accession>A0ABR8YEB2</accession>
<evidence type="ECO:0000313" key="2">
    <source>
        <dbReference type="Proteomes" id="UP000652763"/>
    </source>
</evidence>
<keyword evidence="2" id="KW-1185">Reference proteome</keyword>
<name>A0ABR8YEB2_9MICC</name>
<comment type="caution">
    <text evidence="1">The sequence shown here is derived from an EMBL/GenBank/DDBJ whole genome shotgun (WGS) entry which is preliminary data.</text>
</comment>
<dbReference type="Proteomes" id="UP000652763">
    <property type="component" value="Unassembled WGS sequence"/>
</dbReference>
<evidence type="ECO:0000313" key="1">
    <source>
        <dbReference type="EMBL" id="MBD8042538.1"/>
    </source>
</evidence>
<dbReference type="EMBL" id="JACSQC010000001">
    <property type="protein sequence ID" value="MBD8042538.1"/>
    <property type="molecule type" value="Genomic_DNA"/>
</dbReference>
<dbReference type="Gene3D" id="1.10.10.10">
    <property type="entry name" value="Winged helix-like DNA-binding domain superfamily/Winged helix DNA-binding domain"/>
    <property type="match status" value="1"/>
</dbReference>
<protein>
    <recommendedName>
        <fullName evidence="3">MarR family transcriptional regulator</fullName>
    </recommendedName>
</protein>
<evidence type="ECO:0008006" key="3">
    <source>
        <dbReference type="Google" id="ProtNLM"/>
    </source>
</evidence>
<organism evidence="1 2">
    <name type="scientific">Arthrobacter pullicola</name>
    <dbReference type="NCBI Taxonomy" id="2762224"/>
    <lineage>
        <taxon>Bacteria</taxon>
        <taxon>Bacillati</taxon>
        <taxon>Actinomycetota</taxon>
        <taxon>Actinomycetes</taxon>
        <taxon>Micrococcales</taxon>
        <taxon>Micrococcaceae</taxon>
        <taxon>Arthrobacter</taxon>
    </lineage>
</organism>
<reference evidence="1 2" key="1">
    <citation type="submission" date="2020-08" db="EMBL/GenBank/DDBJ databases">
        <title>A Genomic Blueprint of the Chicken Gut Microbiome.</title>
        <authorList>
            <person name="Gilroy R."/>
            <person name="Ravi A."/>
            <person name="Getino M."/>
            <person name="Pursley I."/>
            <person name="Horton D.L."/>
            <person name="Alikhan N.-F."/>
            <person name="Baker D."/>
            <person name="Gharbi K."/>
            <person name="Hall N."/>
            <person name="Watson M."/>
            <person name="Adriaenssens E.M."/>
            <person name="Foster-Nyarko E."/>
            <person name="Jarju S."/>
            <person name="Secka A."/>
            <person name="Antonio M."/>
            <person name="Oren A."/>
            <person name="Chaudhuri R."/>
            <person name="La Ragione R.M."/>
            <person name="Hildebrand F."/>
            <person name="Pallen M.J."/>
        </authorList>
    </citation>
    <scope>NUCLEOTIDE SEQUENCE [LARGE SCALE GENOMIC DNA]</scope>
    <source>
        <strain evidence="1 2">Sa2BUA2</strain>
    </source>
</reference>
<proteinExistence type="predicted"/>
<dbReference type="InterPro" id="IPR036388">
    <property type="entry name" value="WH-like_DNA-bd_sf"/>
</dbReference>